<keyword evidence="2" id="KW-0479">Metal-binding</keyword>
<evidence type="ECO:0000256" key="1">
    <source>
        <dbReference type="ARBA" id="ARBA00010617"/>
    </source>
</evidence>
<reference evidence="4" key="1">
    <citation type="journal article" date="2019" name="Int. J. Syst. Evol. Microbiol.">
        <title>The Global Catalogue of Microorganisms (GCM) 10K type strain sequencing project: providing services to taxonomists for standard genome sequencing and annotation.</title>
        <authorList>
            <consortium name="The Broad Institute Genomics Platform"/>
            <consortium name="The Broad Institute Genome Sequencing Center for Infectious Disease"/>
            <person name="Wu L."/>
            <person name="Ma J."/>
        </authorList>
    </citation>
    <scope>NUCLEOTIDE SEQUENCE [LARGE SCALE GENOMIC DNA]</scope>
    <source>
        <strain evidence="4">JCM 17021</strain>
    </source>
</reference>
<accession>A0ABP7KMR8</accession>
<dbReference type="InterPro" id="IPR002397">
    <property type="entry name" value="Cyt_P450_B"/>
</dbReference>
<keyword evidence="4" id="KW-1185">Reference proteome</keyword>
<dbReference type="EMBL" id="BAABCN010000007">
    <property type="protein sequence ID" value="GAA3882075.1"/>
    <property type="molecule type" value="Genomic_DNA"/>
</dbReference>
<evidence type="ECO:0000256" key="2">
    <source>
        <dbReference type="RuleBase" id="RU000461"/>
    </source>
</evidence>
<comment type="similarity">
    <text evidence="1 2">Belongs to the cytochrome P450 family.</text>
</comment>
<dbReference type="Pfam" id="PF00067">
    <property type="entry name" value="p450"/>
    <property type="match status" value="1"/>
</dbReference>
<evidence type="ECO:0000313" key="4">
    <source>
        <dbReference type="Proteomes" id="UP001501803"/>
    </source>
</evidence>
<protein>
    <submittedName>
        <fullName evidence="3">Cytochrome P450</fullName>
    </submittedName>
</protein>
<keyword evidence="2" id="KW-0560">Oxidoreductase</keyword>
<dbReference type="SUPFAM" id="SSF48264">
    <property type="entry name" value="Cytochrome P450"/>
    <property type="match status" value="1"/>
</dbReference>
<dbReference type="PANTHER" id="PTHR46696:SF1">
    <property type="entry name" value="CYTOCHROME P450 YJIB-RELATED"/>
    <property type="match status" value="1"/>
</dbReference>
<dbReference type="InterPro" id="IPR001128">
    <property type="entry name" value="Cyt_P450"/>
</dbReference>
<dbReference type="PROSITE" id="PS00086">
    <property type="entry name" value="CYTOCHROME_P450"/>
    <property type="match status" value="1"/>
</dbReference>
<dbReference type="PANTHER" id="PTHR46696">
    <property type="entry name" value="P450, PUTATIVE (EUROFUNG)-RELATED"/>
    <property type="match status" value="1"/>
</dbReference>
<sequence length="389" mass="43345">MPDIVLHQNELESVTWDELDVDPYPTYRTLREQAPVAYLPGAESWVVSTWDDCASIDANPAIEHRDPITDEFFGTPNVMSMSGDEHRRMRVGIDATLRPRALRSRIEASRPVLIEYIEKIRPLGRADLVTELFERISVRIVGDYIGLADIDDETLLSWYYALMNEPDDATVVTLDQMQSHLREKIARLRNEPDDSVISHMLHDGLDVGQPPRDFDDIMPTVRVILLGGFLEPSNSISNTFFALFSERQQLAELVANPAELSGPALEEGLRWMSPIGATQRTVRDDIEVHGVVIPAGAVLQISVASANHDESRYEHPEKFDLHRPPSPHAAFGHGAHHCAGHAIARWIGTAVIEEVVTRLPGLRPAPDTQAAPHGWLSRGVKSLPAVWDA</sequence>
<comment type="caution">
    <text evidence="3">The sequence shown here is derived from an EMBL/GenBank/DDBJ whole genome shotgun (WGS) entry which is preliminary data.</text>
</comment>
<keyword evidence="2" id="KW-0349">Heme</keyword>
<dbReference type="InterPro" id="IPR036396">
    <property type="entry name" value="Cyt_P450_sf"/>
</dbReference>
<keyword evidence="2" id="KW-0503">Monooxygenase</keyword>
<proteinExistence type="inferred from homology"/>
<organism evidence="3 4">
    <name type="scientific">Leifsonia kafniensis</name>
    <dbReference type="NCBI Taxonomy" id="475957"/>
    <lineage>
        <taxon>Bacteria</taxon>
        <taxon>Bacillati</taxon>
        <taxon>Actinomycetota</taxon>
        <taxon>Actinomycetes</taxon>
        <taxon>Micrococcales</taxon>
        <taxon>Microbacteriaceae</taxon>
        <taxon>Leifsonia</taxon>
    </lineage>
</organism>
<dbReference type="InterPro" id="IPR017972">
    <property type="entry name" value="Cyt_P450_CS"/>
</dbReference>
<dbReference type="Proteomes" id="UP001501803">
    <property type="component" value="Unassembled WGS sequence"/>
</dbReference>
<dbReference type="Gene3D" id="1.10.630.10">
    <property type="entry name" value="Cytochrome P450"/>
    <property type="match status" value="1"/>
</dbReference>
<gene>
    <name evidence="3" type="ORF">GCM10022381_25410</name>
</gene>
<evidence type="ECO:0000313" key="3">
    <source>
        <dbReference type="EMBL" id="GAA3882075.1"/>
    </source>
</evidence>
<keyword evidence="2" id="KW-0408">Iron</keyword>
<dbReference type="RefSeq" id="WP_345067158.1">
    <property type="nucleotide sequence ID" value="NZ_BAABCN010000007.1"/>
</dbReference>
<dbReference type="PRINTS" id="PR00359">
    <property type="entry name" value="BP450"/>
</dbReference>
<name>A0ABP7KMR8_9MICO</name>